<dbReference type="SUPFAM" id="SSF47384">
    <property type="entry name" value="Homodimeric domain of signal transducing histidine kinase"/>
    <property type="match status" value="1"/>
</dbReference>
<feature type="transmembrane region" description="Helical" evidence="12">
    <location>
        <begin position="363"/>
        <end position="386"/>
    </location>
</feature>
<evidence type="ECO:0000256" key="6">
    <source>
        <dbReference type="ARBA" id="ARBA00022679"/>
    </source>
</evidence>
<dbReference type="AlphaFoldDB" id="A0A5D8Z5I2"/>
<dbReference type="Gene3D" id="1.10.287.130">
    <property type="match status" value="1"/>
</dbReference>
<dbReference type="Gene3D" id="3.40.50.2300">
    <property type="match status" value="1"/>
</dbReference>
<organism evidence="16 17">
    <name type="scientific">Cognatilysobacter lacus</name>
    <dbReference type="NCBI Taxonomy" id="1643323"/>
    <lineage>
        <taxon>Bacteria</taxon>
        <taxon>Pseudomonadati</taxon>
        <taxon>Pseudomonadota</taxon>
        <taxon>Gammaproteobacteria</taxon>
        <taxon>Lysobacterales</taxon>
        <taxon>Lysobacteraceae</taxon>
        <taxon>Cognatilysobacter</taxon>
    </lineage>
</organism>
<evidence type="ECO:0000256" key="12">
    <source>
        <dbReference type="SAM" id="Phobius"/>
    </source>
</evidence>
<sequence>MLNAGIVTAASLAWLGLMFAAALHAERRPALFARRWRFVYALSLAVHCTSWTFYGTVTQAARYGWPVPPTFVGAVLLYALGIGVMLRLARLARDTNAASLADLIATRLGKDAWLAATVTLVAALGLIPYIALQLKAVAMSFSMLSSGGVAASGPAWRDSGLYVAIVLAVFAILFGARKAEATEHNRGLVFAMALESVFKLGAMLAVGAFVLFGLHASPVTLPAPPPTDGAGFVPLVVLGALAMFILPHQFHVSVVECREERHVHTARWLFPLYLVLIALPVLPLARAGARLLGDRVPSDLYVLALPLAQGHEALALFAFLGGLSAATGMVVVSTLSLSLMIGNHWFAPGLLRGAWNRSGAGDLSGSVLALRRTGIVVVMLLAWAYSRVIAGSEALADVGAVSFSALATLAPALAFAVWRPQTPARAALLGILVGFATWAWILVVPTFDTATWLHAGPFGAAWLSPDGFFGLTGWSRLGRAVGASLFLGTATTLLLAASWNGAPRRAYRGLDAATLRAASLRFLPRDRVSQLLQGVTGTGPVPVTVEERMERELAGVLGSASARVLLDAARRESRDLETVATIVGEASADLRFNQRLLEAALQNMSQGISVVDADLRLVAWNRRYAELFGYPAGLLQVGRPIADLARWAMQRVGLEGDVEHALHRRLAFMRAGTPHLSERVLPDGTIVEIRGVPMPGGGFVATFTEVTAFRRAQAGLLLANETLEQRVVERTAELQVATGLAERANHAKSRFLAAIGHDLMQPLHAAQLFIDAISSESDESRRAATVSQVRGALESTVELLSGLLDMSRLEAGGLVPQPRAFALCEVLEPLASEFHAIAAARGLSFRYVRSSAWVHTDPHLLRRVLQNFLANAVRYTSHGRVILGVRRVDGQAVIQVHDTGPGIEASRQREIFDEFRRGADAPGQGLGLGLFIADRIAALLDAPIGLRSRPGTGTMFSIGVDRAAGPQRTPVPPVPQRLAGLRVLLLDNDASALEATRLLLERWGCSVVTARDRREAIAACEAADPAVWLLDFHLDAGDTGPDVARLLEGRFGARPTLVVSADASSEVRASVQAAGYGLLPKPLKPLALKSTLDRLVVAGERHSAAVQ</sequence>
<dbReference type="CDD" id="cd00082">
    <property type="entry name" value="HisKA"/>
    <property type="match status" value="1"/>
</dbReference>
<dbReference type="FunFam" id="3.30.565.10:FF:000049">
    <property type="entry name" value="Two-component sensor histidine kinase"/>
    <property type="match status" value="1"/>
</dbReference>
<evidence type="ECO:0000256" key="11">
    <source>
        <dbReference type="PROSITE-ProRule" id="PRU00169"/>
    </source>
</evidence>
<comment type="similarity">
    <text evidence="3">Belongs to the sodium:solute symporter (SSF) (TC 2.A.21) family.</text>
</comment>
<evidence type="ECO:0000259" key="15">
    <source>
        <dbReference type="PROSITE" id="PS50112"/>
    </source>
</evidence>
<evidence type="ECO:0000313" key="16">
    <source>
        <dbReference type="EMBL" id="TZF89343.1"/>
    </source>
</evidence>
<feature type="transmembrane region" description="Helical" evidence="12">
    <location>
        <begin position="480"/>
        <end position="499"/>
    </location>
</feature>
<feature type="transmembrane region" description="Helical" evidence="12">
    <location>
        <begin position="37"/>
        <end position="57"/>
    </location>
</feature>
<feature type="transmembrane region" description="Helical" evidence="12">
    <location>
        <begin position="6"/>
        <end position="25"/>
    </location>
</feature>
<keyword evidence="7 12" id="KW-0812">Transmembrane</keyword>
<dbReference type="GO" id="GO:0022857">
    <property type="term" value="F:transmembrane transporter activity"/>
    <property type="evidence" value="ECO:0007669"/>
    <property type="project" value="InterPro"/>
</dbReference>
<evidence type="ECO:0000256" key="3">
    <source>
        <dbReference type="ARBA" id="ARBA00006434"/>
    </source>
</evidence>
<dbReference type="InterPro" id="IPR003661">
    <property type="entry name" value="HisK_dim/P_dom"/>
</dbReference>
<dbReference type="RefSeq" id="WP_149352972.1">
    <property type="nucleotide sequence ID" value="NZ_VTRV01000084.1"/>
</dbReference>
<dbReference type="SMART" id="SM00091">
    <property type="entry name" value="PAS"/>
    <property type="match status" value="1"/>
</dbReference>
<feature type="transmembrane region" description="Helical" evidence="12">
    <location>
        <begin position="69"/>
        <end position="91"/>
    </location>
</feature>
<feature type="transmembrane region" description="Helical" evidence="12">
    <location>
        <begin position="159"/>
        <end position="176"/>
    </location>
</feature>
<dbReference type="Gene3D" id="3.30.450.20">
    <property type="entry name" value="PAS domain"/>
    <property type="match status" value="1"/>
</dbReference>
<dbReference type="Pfam" id="PF02518">
    <property type="entry name" value="HATPase_c"/>
    <property type="match status" value="1"/>
</dbReference>
<feature type="transmembrane region" description="Helical" evidence="12">
    <location>
        <begin position="229"/>
        <end position="247"/>
    </location>
</feature>
<protein>
    <recommendedName>
        <fullName evidence="4">histidine kinase</fullName>
        <ecNumber evidence="4">2.7.13.3</ecNumber>
    </recommendedName>
</protein>
<evidence type="ECO:0000256" key="10">
    <source>
        <dbReference type="ARBA" id="ARBA00023136"/>
    </source>
</evidence>
<evidence type="ECO:0000256" key="7">
    <source>
        <dbReference type="ARBA" id="ARBA00022692"/>
    </source>
</evidence>
<dbReference type="SUPFAM" id="SSF55785">
    <property type="entry name" value="PYP-like sensor domain (PAS domain)"/>
    <property type="match status" value="1"/>
</dbReference>
<feature type="transmembrane region" description="Helical" evidence="12">
    <location>
        <begin position="197"/>
        <end position="217"/>
    </location>
</feature>
<evidence type="ECO:0000259" key="13">
    <source>
        <dbReference type="PROSITE" id="PS50109"/>
    </source>
</evidence>
<dbReference type="GO" id="GO:0000155">
    <property type="term" value="F:phosphorelay sensor kinase activity"/>
    <property type="evidence" value="ECO:0007669"/>
    <property type="project" value="InterPro"/>
</dbReference>
<dbReference type="OrthoDB" id="9764438at2"/>
<feature type="domain" description="Histidine kinase" evidence="13">
    <location>
        <begin position="754"/>
        <end position="964"/>
    </location>
</feature>
<comment type="subcellular location">
    <subcellularLocation>
        <location evidence="2">Membrane</location>
        <topology evidence="2">Multi-pass membrane protein</topology>
    </subcellularLocation>
</comment>
<dbReference type="CDD" id="cd00156">
    <property type="entry name" value="REC"/>
    <property type="match status" value="1"/>
</dbReference>
<dbReference type="InterPro" id="IPR036890">
    <property type="entry name" value="HATPase_C_sf"/>
</dbReference>
<dbReference type="GO" id="GO:0005886">
    <property type="term" value="C:plasma membrane"/>
    <property type="evidence" value="ECO:0007669"/>
    <property type="project" value="TreeGrafter"/>
</dbReference>
<gene>
    <name evidence="16" type="ORF">FW784_08770</name>
</gene>
<dbReference type="PROSITE" id="PS50110">
    <property type="entry name" value="RESPONSE_REGULATORY"/>
    <property type="match status" value="1"/>
</dbReference>
<dbReference type="PANTHER" id="PTHR43047:SF9">
    <property type="entry name" value="HISTIDINE KINASE"/>
    <property type="match status" value="1"/>
</dbReference>
<keyword evidence="10 12" id="KW-0472">Membrane</keyword>
<comment type="caution">
    <text evidence="16">The sequence shown here is derived from an EMBL/GenBank/DDBJ whole genome shotgun (WGS) entry which is preliminary data.</text>
</comment>
<accession>A0A5D8Z5I2</accession>
<dbReference type="PANTHER" id="PTHR43047">
    <property type="entry name" value="TWO-COMPONENT HISTIDINE PROTEIN KINASE"/>
    <property type="match status" value="1"/>
</dbReference>
<evidence type="ECO:0000256" key="9">
    <source>
        <dbReference type="ARBA" id="ARBA00022989"/>
    </source>
</evidence>
<dbReference type="PROSITE" id="PS50109">
    <property type="entry name" value="HIS_KIN"/>
    <property type="match status" value="1"/>
</dbReference>
<keyword evidence="9 12" id="KW-1133">Transmembrane helix</keyword>
<dbReference type="InterPro" id="IPR001734">
    <property type="entry name" value="Na/solute_symporter"/>
</dbReference>
<dbReference type="PROSITE" id="PS50112">
    <property type="entry name" value="PAS"/>
    <property type="match status" value="1"/>
</dbReference>
<evidence type="ECO:0000256" key="2">
    <source>
        <dbReference type="ARBA" id="ARBA00004141"/>
    </source>
</evidence>
<dbReference type="SMART" id="SM00388">
    <property type="entry name" value="HisKA"/>
    <property type="match status" value="1"/>
</dbReference>
<dbReference type="Pfam" id="PF00072">
    <property type="entry name" value="Response_reg"/>
    <property type="match status" value="1"/>
</dbReference>
<keyword evidence="5 11" id="KW-0597">Phosphoprotein</keyword>
<dbReference type="PRINTS" id="PR00344">
    <property type="entry name" value="BCTRLSENSOR"/>
</dbReference>
<feature type="domain" description="Response regulatory" evidence="14">
    <location>
        <begin position="982"/>
        <end position="1096"/>
    </location>
</feature>
<dbReference type="Gene3D" id="1.20.1730.10">
    <property type="entry name" value="Sodium/glucose cotransporter"/>
    <property type="match status" value="1"/>
</dbReference>
<dbReference type="CDD" id="cd00130">
    <property type="entry name" value="PAS"/>
    <property type="match status" value="1"/>
</dbReference>
<dbReference type="InterPro" id="IPR036097">
    <property type="entry name" value="HisK_dim/P_sf"/>
</dbReference>
<evidence type="ECO:0000256" key="4">
    <source>
        <dbReference type="ARBA" id="ARBA00012438"/>
    </source>
</evidence>
<dbReference type="Pfam" id="PF00512">
    <property type="entry name" value="HisKA"/>
    <property type="match status" value="1"/>
</dbReference>
<feature type="transmembrane region" description="Helical" evidence="12">
    <location>
        <begin position="425"/>
        <end position="443"/>
    </location>
</feature>
<dbReference type="EMBL" id="VTRV01000084">
    <property type="protein sequence ID" value="TZF89343.1"/>
    <property type="molecule type" value="Genomic_DNA"/>
</dbReference>
<feature type="domain" description="PAS" evidence="15">
    <location>
        <begin position="593"/>
        <end position="630"/>
    </location>
</feature>
<feature type="transmembrane region" description="Helical" evidence="12">
    <location>
        <begin position="268"/>
        <end position="293"/>
    </location>
</feature>
<dbReference type="SUPFAM" id="SSF55874">
    <property type="entry name" value="ATPase domain of HSP90 chaperone/DNA topoisomerase II/histidine kinase"/>
    <property type="match status" value="1"/>
</dbReference>
<feature type="transmembrane region" description="Helical" evidence="12">
    <location>
        <begin position="112"/>
        <end position="132"/>
    </location>
</feature>
<dbReference type="InterPro" id="IPR003594">
    <property type="entry name" value="HATPase_dom"/>
</dbReference>
<dbReference type="InterPro" id="IPR038377">
    <property type="entry name" value="Na/Glc_symporter_sf"/>
</dbReference>
<dbReference type="SUPFAM" id="SSF52172">
    <property type="entry name" value="CheY-like"/>
    <property type="match status" value="1"/>
</dbReference>
<proteinExistence type="inferred from homology"/>
<dbReference type="PROSITE" id="PS50283">
    <property type="entry name" value="NA_SOLUT_SYMP_3"/>
    <property type="match status" value="1"/>
</dbReference>
<dbReference type="Pfam" id="PF12860">
    <property type="entry name" value="PAS_7"/>
    <property type="match status" value="1"/>
</dbReference>
<feature type="transmembrane region" description="Helical" evidence="12">
    <location>
        <begin position="313"/>
        <end position="342"/>
    </location>
</feature>
<evidence type="ECO:0000256" key="5">
    <source>
        <dbReference type="ARBA" id="ARBA00022553"/>
    </source>
</evidence>
<feature type="transmembrane region" description="Helical" evidence="12">
    <location>
        <begin position="398"/>
        <end position="418"/>
    </location>
</feature>
<comment type="catalytic activity">
    <reaction evidence="1">
        <text>ATP + protein L-histidine = ADP + protein N-phospho-L-histidine.</text>
        <dbReference type="EC" id="2.7.13.3"/>
    </reaction>
</comment>
<feature type="modified residue" description="4-aspartylphosphate" evidence="11">
    <location>
        <position position="1031"/>
    </location>
</feature>
<evidence type="ECO:0000256" key="1">
    <source>
        <dbReference type="ARBA" id="ARBA00000085"/>
    </source>
</evidence>
<evidence type="ECO:0000259" key="14">
    <source>
        <dbReference type="PROSITE" id="PS50110"/>
    </source>
</evidence>
<dbReference type="InterPro" id="IPR035965">
    <property type="entry name" value="PAS-like_dom_sf"/>
</dbReference>
<dbReference type="EC" id="2.7.13.3" evidence="4"/>
<dbReference type="SMART" id="SM00387">
    <property type="entry name" value="HATPase_c"/>
    <property type="match status" value="1"/>
</dbReference>
<dbReference type="Proteomes" id="UP000323164">
    <property type="component" value="Unassembled WGS sequence"/>
</dbReference>
<dbReference type="SMART" id="SM00448">
    <property type="entry name" value="REC"/>
    <property type="match status" value="1"/>
</dbReference>
<dbReference type="InterPro" id="IPR001789">
    <property type="entry name" value="Sig_transdc_resp-reg_receiver"/>
</dbReference>
<keyword evidence="8" id="KW-0418">Kinase</keyword>
<dbReference type="InterPro" id="IPR011006">
    <property type="entry name" value="CheY-like_superfamily"/>
</dbReference>
<dbReference type="Gene3D" id="3.30.565.10">
    <property type="entry name" value="Histidine kinase-like ATPase, C-terminal domain"/>
    <property type="match status" value="1"/>
</dbReference>
<keyword evidence="17" id="KW-1185">Reference proteome</keyword>
<keyword evidence="6" id="KW-0808">Transferase</keyword>
<dbReference type="InterPro" id="IPR004358">
    <property type="entry name" value="Sig_transdc_His_kin-like_C"/>
</dbReference>
<evidence type="ECO:0000313" key="17">
    <source>
        <dbReference type="Proteomes" id="UP000323164"/>
    </source>
</evidence>
<dbReference type="InterPro" id="IPR000014">
    <property type="entry name" value="PAS"/>
</dbReference>
<dbReference type="GO" id="GO:0009927">
    <property type="term" value="F:histidine phosphotransfer kinase activity"/>
    <property type="evidence" value="ECO:0007669"/>
    <property type="project" value="TreeGrafter"/>
</dbReference>
<reference evidence="16 17" key="1">
    <citation type="submission" date="2019-08" db="EMBL/GenBank/DDBJ databases">
        <title>Draft genome sequence of Lysobacter sp. UKS-15.</title>
        <authorList>
            <person name="Im W.-T."/>
        </authorList>
    </citation>
    <scope>NUCLEOTIDE SEQUENCE [LARGE SCALE GENOMIC DNA]</scope>
    <source>
        <strain evidence="16 17">UKS-15</strain>
    </source>
</reference>
<dbReference type="InterPro" id="IPR005467">
    <property type="entry name" value="His_kinase_dom"/>
</dbReference>
<evidence type="ECO:0000256" key="8">
    <source>
        <dbReference type="ARBA" id="ARBA00022777"/>
    </source>
</evidence>
<name>A0A5D8Z5I2_9GAMM</name>